<protein>
    <submittedName>
        <fullName evidence="1">Uncharacterized protein</fullName>
    </submittedName>
</protein>
<sequence length="200" mass="23532">MEEMEEPLKNQDEPGLWISNVKRWDADDYYEPIREWLEIFGVTPHVQESEYPRKDSNDSINSITRTKIANFSYNDNTEELLRITQHLKPLGRILKEGDKNTRYFHLVANIRRKKKLLEKICVHGEEIIEPCHIKKDIIEHFKYLCTRQEATIFDIYTRGLLRLTELQSQQLVEPIIVEEIKEVILNCDPSKALGKTPIVG</sequence>
<dbReference type="OrthoDB" id="1751459at2759"/>
<name>A0A9Q1GRA4_9CARY</name>
<evidence type="ECO:0000313" key="2">
    <source>
        <dbReference type="Proteomes" id="UP001153076"/>
    </source>
</evidence>
<organism evidence="1 2">
    <name type="scientific">Carnegiea gigantea</name>
    <dbReference type="NCBI Taxonomy" id="171969"/>
    <lineage>
        <taxon>Eukaryota</taxon>
        <taxon>Viridiplantae</taxon>
        <taxon>Streptophyta</taxon>
        <taxon>Embryophyta</taxon>
        <taxon>Tracheophyta</taxon>
        <taxon>Spermatophyta</taxon>
        <taxon>Magnoliopsida</taxon>
        <taxon>eudicotyledons</taxon>
        <taxon>Gunneridae</taxon>
        <taxon>Pentapetalae</taxon>
        <taxon>Caryophyllales</taxon>
        <taxon>Cactineae</taxon>
        <taxon>Cactaceae</taxon>
        <taxon>Cactoideae</taxon>
        <taxon>Echinocereeae</taxon>
        <taxon>Carnegiea</taxon>
    </lineage>
</organism>
<keyword evidence="2" id="KW-1185">Reference proteome</keyword>
<accession>A0A9Q1GRA4</accession>
<gene>
    <name evidence="1" type="ORF">Cgig2_021026</name>
</gene>
<dbReference type="EMBL" id="JAKOGI010001338">
    <property type="protein sequence ID" value="KAJ8426172.1"/>
    <property type="molecule type" value="Genomic_DNA"/>
</dbReference>
<comment type="caution">
    <text evidence="1">The sequence shown here is derived from an EMBL/GenBank/DDBJ whole genome shotgun (WGS) entry which is preliminary data.</text>
</comment>
<reference evidence="1" key="1">
    <citation type="submission" date="2022-04" db="EMBL/GenBank/DDBJ databases">
        <title>Carnegiea gigantea Genome sequencing and assembly v2.</title>
        <authorList>
            <person name="Copetti D."/>
            <person name="Sanderson M.J."/>
            <person name="Burquez A."/>
            <person name="Wojciechowski M.F."/>
        </authorList>
    </citation>
    <scope>NUCLEOTIDE SEQUENCE</scope>
    <source>
        <strain evidence="1">SGP5-SGP5p</strain>
        <tissue evidence="1">Aerial part</tissue>
    </source>
</reference>
<proteinExistence type="predicted"/>
<dbReference type="AlphaFoldDB" id="A0A9Q1GRA4"/>
<dbReference type="Proteomes" id="UP001153076">
    <property type="component" value="Unassembled WGS sequence"/>
</dbReference>
<evidence type="ECO:0000313" key="1">
    <source>
        <dbReference type="EMBL" id="KAJ8426172.1"/>
    </source>
</evidence>